<dbReference type="Pfam" id="PF00420">
    <property type="entry name" value="Oxidored_q2"/>
    <property type="match status" value="1"/>
</dbReference>
<dbReference type="Gene3D" id="1.10.287.3510">
    <property type="match status" value="1"/>
</dbReference>
<dbReference type="EMBL" id="MF997419">
    <property type="protein sequence ID" value="AVR57479.1"/>
    <property type="molecule type" value="Genomic_DNA"/>
</dbReference>
<dbReference type="PANTHER" id="PTHR11434:SF16">
    <property type="entry name" value="NADH-UBIQUINONE OXIDOREDUCTASE CHAIN 4L"/>
    <property type="match status" value="1"/>
</dbReference>
<keyword evidence="4 7" id="KW-0812">Transmembrane</keyword>
<keyword evidence="6 7" id="KW-0472">Membrane</keyword>
<evidence type="ECO:0000256" key="4">
    <source>
        <dbReference type="ARBA" id="ARBA00022692"/>
    </source>
</evidence>
<evidence type="ECO:0000256" key="6">
    <source>
        <dbReference type="ARBA" id="ARBA00023136"/>
    </source>
</evidence>
<evidence type="ECO:0000256" key="5">
    <source>
        <dbReference type="ARBA" id="ARBA00022989"/>
    </source>
</evidence>
<dbReference type="NCBIfam" id="NF004320">
    <property type="entry name" value="PRK05715.1-2"/>
    <property type="match status" value="1"/>
</dbReference>
<dbReference type="PANTHER" id="PTHR11434">
    <property type="entry name" value="NADH-UBIQUINONE OXIDOREDUCTASE SUBUNIT ND4L"/>
    <property type="match status" value="1"/>
</dbReference>
<reference evidence="8" key="1">
    <citation type="journal article" date="2018" name="Mitochondrial DNA A DNA Mapp Seq Anal">
        <title>Comparative analysis of the mitochondrial genomes of six newly sequenced diatoms reveals group II introns in the barcoding region of cox1.</title>
        <authorList>
            <person name="Pogoda C.S."/>
            <person name="Keepers K.G."/>
            <person name="Hamsher S.E."/>
            <person name="Stepanek J.G."/>
            <person name="Kane N.C."/>
            <person name="Kociolek J.P."/>
        </authorList>
    </citation>
    <scope>NUCLEOTIDE SEQUENCE</scope>
</reference>
<evidence type="ECO:0000256" key="3">
    <source>
        <dbReference type="ARBA" id="ARBA00022448"/>
    </source>
</evidence>
<evidence type="ECO:0000313" key="8">
    <source>
        <dbReference type="EMBL" id="AVR57479.1"/>
    </source>
</evidence>
<dbReference type="InterPro" id="IPR039428">
    <property type="entry name" value="NUOK/Mnh_C1-like"/>
</dbReference>
<dbReference type="AlphaFoldDB" id="A0A3G1PW89"/>
<geneLocation type="mitochondrion" evidence="8"/>
<dbReference type="GO" id="GO:0016651">
    <property type="term" value="F:oxidoreductase activity, acting on NAD(P)H"/>
    <property type="evidence" value="ECO:0007669"/>
    <property type="project" value="InterPro"/>
</dbReference>
<organism evidence="8">
    <name type="scientific">Entomoneis sp</name>
    <dbReference type="NCBI Taxonomy" id="186043"/>
    <lineage>
        <taxon>Eukaryota</taxon>
        <taxon>Sar</taxon>
        <taxon>Stramenopiles</taxon>
        <taxon>Ochrophyta</taxon>
        <taxon>Bacillariophyta</taxon>
        <taxon>Bacillariophyceae</taxon>
        <taxon>Bacillariophycidae</taxon>
        <taxon>Entomoneidaceae</taxon>
        <taxon>Entomoneis</taxon>
    </lineage>
</organism>
<protein>
    <submittedName>
        <fullName evidence="8">NADH dehydrogenase subunit 4L</fullName>
    </submittedName>
</protein>
<dbReference type="NCBIfam" id="NF004321">
    <property type="entry name" value="PRK05715.1-3"/>
    <property type="match status" value="1"/>
</dbReference>
<dbReference type="NCBIfam" id="NF004323">
    <property type="entry name" value="PRK05715.1-5"/>
    <property type="match status" value="1"/>
</dbReference>
<evidence type="ECO:0000256" key="7">
    <source>
        <dbReference type="SAM" id="Phobius"/>
    </source>
</evidence>
<dbReference type="InterPro" id="IPR001133">
    <property type="entry name" value="NADH_UbQ_OxRdtase_chain4L/K"/>
</dbReference>
<name>A0A3G1PW89_9STRA</name>
<comment type="subcellular location">
    <subcellularLocation>
        <location evidence="1">Membrane</location>
        <topology evidence="1">Multi-pass membrane protein</topology>
    </subcellularLocation>
</comment>
<dbReference type="FunFam" id="1.10.287.3510:FF:000001">
    <property type="entry name" value="NADH-quinone oxidoreductase subunit K"/>
    <property type="match status" value="1"/>
</dbReference>
<evidence type="ECO:0000256" key="2">
    <source>
        <dbReference type="ARBA" id="ARBA00010519"/>
    </source>
</evidence>
<proteinExistence type="inferred from homology"/>
<gene>
    <name evidence="8" type="primary">nad4L</name>
</gene>
<accession>A0A3G1PW89</accession>
<keyword evidence="5 7" id="KW-1133">Transmembrane helix</keyword>
<dbReference type="GO" id="GO:0030964">
    <property type="term" value="C:NADH dehydrogenase complex"/>
    <property type="evidence" value="ECO:0007669"/>
    <property type="project" value="TreeGrafter"/>
</dbReference>
<keyword evidence="3" id="KW-0813">Transport</keyword>
<evidence type="ECO:0000256" key="1">
    <source>
        <dbReference type="ARBA" id="ARBA00004141"/>
    </source>
</evidence>
<feature type="transmembrane region" description="Helical" evidence="7">
    <location>
        <begin position="6"/>
        <end position="25"/>
    </location>
</feature>
<comment type="similarity">
    <text evidence="2">Belongs to the complex I subunit 4L family.</text>
</comment>
<keyword evidence="8" id="KW-0496">Mitochondrion</keyword>
<sequence length="104" mass="11513">MFTELNYIIALTCILFVIGLIGVVINRKNIIMILLSIEILLLSVNLNFAALSIYLDDVTGHIFVIFVLTVAAAESAIGLSLITCLYQLKGSIETKPIRKKFNKI</sequence>
<dbReference type="GO" id="GO:0042773">
    <property type="term" value="P:ATP synthesis coupled electron transport"/>
    <property type="evidence" value="ECO:0007669"/>
    <property type="project" value="InterPro"/>
</dbReference>
<dbReference type="HAMAP" id="MF_01456">
    <property type="entry name" value="NDH1_NuoK"/>
    <property type="match status" value="1"/>
</dbReference>
<feature type="transmembrane region" description="Helical" evidence="7">
    <location>
        <begin position="61"/>
        <end position="88"/>
    </location>
</feature>
<feature type="transmembrane region" description="Helical" evidence="7">
    <location>
        <begin position="32"/>
        <end position="55"/>
    </location>
</feature>